<dbReference type="GeneTree" id="ENSGT01150000287106"/>
<dbReference type="InterPro" id="IPR007110">
    <property type="entry name" value="Ig-like_dom"/>
</dbReference>
<keyword evidence="5" id="KW-1185">Reference proteome</keyword>
<dbReference type="SMART" id="SM00408">
    <property type="entry name" value="IGc2"/>
    <property type="match status" value="1"/>
</dbReference>
<dbReference type="GeneID" id="120811023"/>
<protein>
    <recommendedName>
        <fullName evidence="3">Ig-like domain-containing protein</fullName>
    </recommendedName>
</protein>
<keyword evidence="2" id="KW-0732">Signal</keyword>
<evidence type="ECO:0000256" key="2">
    <source>
        <dbReference type="SAM" id="SignalP"/>
    </source>
</evidence>
<dbReference type="Pfam" id="PF07686">
    <property type="entry name" value="V-set"/>
    <property type="match status" value="1"/>
</dbReference>
<dbReference type="InterPro" id="IPR013106">
    <property type="entry name" value="Ig_V-set"/>
</dbReference>
<proteinExistence type="predicted"/>
<dbReference type="AlphaFoldDB" id="A0AAQ4RFK7"/>
<dbReference type="InterPro" id="IPR013783">
    <property type="entry name" value="Ig-like_fold"/>
</dbReference>
<dbReference type="SMART" id="SM00409">
    <property type="entry name" value="IG"/>
    <property type="match status" value="2"/>
</dbReference>
<keyword evidence="1" id="KW-1133">Transmembrane helix</keyword>
<feature type="domain" description="Ig-like" evidence="3">
    <location>
        <begin position="163"/>
        <end position="226"/>
    </location>
</feature>
<dbReference type="Proteomes" id="UP000007635">
    <property type="component" value="Chromosome XX"/>
</dbReference>
<dbReference type="SUPFAM" id="SSF48726">
    <property type="entry name" value="Immunoglobulin"/>
    <property type="match status" value="2"/>
</dbReference>
<reference evidence="4 5" key="1">
    <citation type="journal article" date="2021" name="G3 (Bethesda)">
        <title>Improved contiguity of the threespine stickleback genome using long-read sequencing.</title>
        <authorList>
            <person name="Nath S."/>
            <person name="Shaw D.E."/>
            <person name="White M.A."/>
        </authorList>
    </citation>
    <scope>NUCLEOTIDE SEQUENCE [LARGE SCALE GENOMIC DNA]</scope>
    <source>
        <strain evidence="4 5">Lake Benthic</strain>
    </source>
</reference>
<dbReference type="InterPro" id="IPR036179">
    <property type="entry name" value="Ig-like_dom_sf"/>
</dbReference>
<organism evidence="4 5">
    <name type="scientific">Gasterosteus aculeatus aculeatus</name>
    <name type="common">three-spined stickleback</name>
    <dbReference type="NCBI Taxonomy" id="481459"/>
    <lineage>
        <taxon>Eukaryota</taxon>
        <taxon>Metazoa</taxon>
        <taxon>Chordata</taxon>
        <taxon>Craniata</taxon>
        <taxon>Vertebrata</taxon>
        <taxon>Euteleostomi</taxon>
        <taxon>Actinopterygii</taxon>
        <taxon>Neopterygii</taxon>
        <taxon>Teleostei</taxon>
        <taxon>Neoteleostei</taxon>
        <taxon>Acanthomorphata</taxon>
        <taxon>Eupercaria</taxon>
        <taxon>Perciformes</taxon>
        <taxon>Cottioidei</taxon>
        <taxon>Gasterosteales</taxon>
        <taxon>Gasterosteidae</taxon>
        <taxon>Gasterosteus</taxon>
    </lineage>
</organism>
<dbReference type="Ensembl" id="ENSGACT00000053912.1">
    <property type="protein sequence ID" value="ENSGACP00000062305.1"/>
    <property type="gene ID" value="ENSGACG00000030917.1"/>
</dbReference>
<reference evidence="4" key="2">
    <citation type="submission" date="2025-08" db="UniProtKB">
        <authorList>
            <consortium name="Ensembl"/>
        </authorList>
    </citation>
    <scope>IDENTIFICATION</scope>
</reference>
<evidence type="ECO:0000259" key="3">
    <source>
        <dbReference type="PROSITE" id="PS50835"/>
    </source>
</evidence>
<feature type="transmembrane region" description="Helical" evidence="1">
    <location>
        <begin position="241"/>
        <end position="263"/>
    </location>
</feature>
<sequence>MADGDKKVVCCVLLLLTGAVGQGPRVDYQHPLCAVKGSTLTILCSFTPQSVNTDGKQVLVEIIRVVWCKNHEICQLTTPSVYDSELQNKRVNNPRYRYLGDKKGNCSLQITGVQDGDNGTFRFRMEANDAANHYTGRSGATVRVSDGAQMEVHSSTHRAFKRGEAITLNCTTKCTFHQLEVTWLRDGHALKHTGPSLHLAALTAGDSGNYTCRLKNDVSSFSKAFSVHVEAEEEGGVQVSLIVSVVSSVLMLLCFVIVVLAIIRKKNQSAVRGEAGPEVKGAQQQEEDVSYAHIQFKARGGQARPVKVEDDSIIYSSVVA</sequence>
<dbReference type="PANTHER" id="PTHR46013">
    <property type="entry name" value="VASCULAR CELL ADHESION MOLECULE 1"/>
    <property type="match status" value="1"/>
</dbReference>
<accession>A0AAQ4RFK7</accession>
<dbReference type="RefSeq" id="XP_040022034.1">
    <property type="nucleotide sequence ID" value="XM_040166100.1"/>
</dbReference>
<keyword evidence="1" id="KW-0812">Transmembrane</keyword>
<evidence type="ECO:0000256" key="1">
    <source>
        <dbReference type="SAM" id="Phobius"/>
    </source>
</evidence>
<evidence type="ECO:0000313" key="5">
    <source>
        <dbReference type="Proteomes" id="UP000007635"/>
    </source>
</evidence>
<dbReference type="PANTHER" id="PTHR46013:SF4">
    <property type="entry name" value="B-CELL RECEPTOR CD22-RELATED"/>
    <property type="match status" value="1"/>
</dbReference>
<dbReference type="KEGG" id="gat:120811023"/>
<dbReference type="Gene3D" id="2.60.40.10">
    <property type="entry name" value="Immunoglobulins"/>
    <property type="match status" value="2"/>
</dbReference>
<name>A0AAQ4RFK7_GASAC</name>
<feature type="chain" id="PRO_5043031495" description="Ig-like domain-containing protein" evidence="2">
    <location>
        <begin position="22"/>
        <end position="320"/>
    </location>
</feature>
<keyword evidence="1" id="KW-0472">Membrane</keyword>
<reference evidence="4" key="3">
    <citation type="submission" date="2025-09" db="UniProtKB">
        <authorList>
            <consortium name="Ensembl"/>
        </authorList>
    </citation>
    <scope>IDENTIFICATION</scope>
</reference>
<dbReference type="InterPro" id="IPR003599">
    <property type="entry name" value="Ig_sub"/>
</dbReference>
<evidence type="ECO:0000313" key="4">
    <source>
        <dbReference type="Ensembl" id="ENSGACP00000062305.1"/>
    </source>
</evidence>
<dbReference type="PROSITE" id="PS50835">
    <property type="entry name" value="IG_LIKE"/>
    <property type="match status" value="1"/>
</dbReference>
<dbReference type="Pfam" id="PF13895">
    <property type="entry name" value="Ig_2"/>
    <property type="match status" value="1"/>
</dbReference>
<feature type="signal peptide" evidence="2">
    <location>
        <begin position="1"/>
        <end position="21"/>
    </location>
</feature>
<dbReference type="InterPro" id="IPR003598">
    <property type="entry name" value="Ig_sub2"/>
</dbReference>